<evidence type="ECO:0000256" key="5">
    <source>
        <dbReference type="ARBA" id="ARBA00038092"/>
    </source>
</evidence>
<dbReference type="InterPro" id="IPR015943">
    <property type="entry name" value="WD40/YVTN_repeat-like_dom_sf"/>
</dbReference>
<evidence type="ECO:0000256" key="1">
    <source>
        <dbReference type="ARBA" id="ARBA00005156"/>
    </source>
</evidence>
<evidence type="ECO:0000256" key="7">
    <source>
        <dbReference type="ARBA" id="ARBA00047551"/>
    </source>
</evidence>
<dbReference type="Gene3D" id="2.130.10.10">
    <property type="entry name" value="YVTN repeat-like/Quinoprotein amine dehydrogenase"/>
    <property type="match status" value="1"/>
</dbReference>
<keyword evidence="2" id="KW-0853">WD repeat</keyword>
<dbReference type="InterPro" id="IPR001680">
    <property type="entry name" value="WD40_rpt"/>
</dbReference>
<name>A0ABR3KYH0_TRISP</name>
<dbReference type="EMBL" id="JBEUSY010000068">
    <property type="protein sequence ID" value="KAL1245657.1"/>
    <property type="molecule type" value="Genomic_DNA"/>
</dbReference>
<dbReference type="InterPro" id="IPR013761">
    <property type="entry name" value="SAM/pointed_sf"/>
</dbReference>
<organism evidence="9 10">
    <name type="scientific">Trichinella spiralis</name>
    <name type="common">Trichina worm</name>
    <dbReference type="NCBI Taxonomy" id="6334"/>
    <lineage>
        <taxon>Eukaryota</taxon>
        <taxon>Metazoa</taxon>
        <taxon>Ecdysozoa</taxon>
        <taxon>Nematoda</taxon>
        <taxon>Enoplea</taxon>
        <taxon>Dorylaimia</taxon>
        <taxon>Trichinellida</taxon>
        <taxon>Trichinellidae</taxon>
        <taxon>Trichinella</taxon>
    </lineage>
</organism>
<dbReference type="SUPFAM" id="SSF47769">
    <property type="entry name" value="SAM/Pointed domain"/>
    <property type="match status" value="1"/>
</dbReference>
<evidence type="ECO:0000313" key="10">
    <source>
        <dbReference type="Proteomes" id="UP001558632"/>
    </source>
</evidence>
<reference evidence="9 10" key="1">
    <citation type="submission" date="2024-07" db="EMBL/GenBank/DDBJ databases">
        <title>Enhanced genomic and transcriptomic resources for Trichinella pseudospiralis and T. spiralis underpin the discovery of pronounced molecular differences between stages and species.</title>
        <authorList>
            <person name="Pasi K.K."/>
            <person name="La Rosa G."/>
            <person name="Gomez-Morales M.A."/>
            <person name="Tosini F."/>
            <person name="Sumanam S."/>
            <person name="Young N.D."/>
            <person name="Chang B.C."/>
            <person name="Robin G.B."/>
        </authorList>
    </citation>
    <scope>NUCLEOTIDE SEQUENCE [LARGE SCALE GENOMIC DNA]</scope>
    <source>
        <strain evidence="9">ISS534</strain>
    </source>
</reference>
<dbReference type="Proteomes" id="UP001558632">
    <property type="component" value="Unassembled WGS sequence"/>
</dbReference>
<comment type="catalytic activity">
    <reaction evidence="7">
        <text>diphthine methyl ester-[translation elongation factor 2] + H2O = diphthine-[translation elongation factor 2] + methanol + H(+)</text>
        <dbReference type="Rhea" id="RHEA:42656"/>
        <dbReference type="Rhea" id="RHEA-COMP:10172"/>
        <dbReference type="Rhea" id="RHEA-COMP:10173"/>
        <dbReference type="ChEBI" id="CHEBI:15377"/>
        <dbReference type="ChEBI" id="CHEBI:15378"/>
        <dbReference type="ChEBI" id="CHEBI:17790"/>
        <dbReference type="ChEBI" id="CHEBI:79005"/>
        <dbReference type="ChEBI" id="CHEBI:82696"/>
        <dbReference type="EC" id="3.1.1.97"/>
    </reaction>
</comment>
<dbReference type="Pfam" id="PF00400">
    <property type="entry name" value="WD40"/>
    <property type="match status" value="1"/>
</dbReference>
<dbReference type="InterPro" id="IPR019775">
    <property type="entry name" value="WD40_repeat_CS"/>
</dbReference>
<evidence type="ECO:0000256" key="4">
    <source>
        <dbReference type="ARBA" id="ARBA00022801"/>
    </source>
</evidence>
<dbReference type="GO" id="GO:0032259">
    <property type="term" value="P:methylation"/>
    <property type="evidence" value="ECO:0007669"/>
    <property type="project" value="UniProtKB-KW"/>
</dbReference>
<feature type="signal peptide" evidence="8">
    <location>
        <begin position="1"/>
        <end position="24"/>
    </location>
</feature>
<keyword evidence="3" id="KW-0677">Repeat</keyword>
<comment type="similarity">
    <text evidence="5">Belongs to the DPH7 family.</text>
</comment>
<proteinExistence type="inferred from homology"/>
<dbReference type="GO" id="GO:0008168">
    <property type="term" value="F:methyltransferase activity"/>
    <property type="evidence" value="ECO:0007669"/>
    <property type="project" value="UniProtKB-KW"/>
</dbReference>
<evidence type="ECO:0000256" key="8">
    <source>
        <dbReference type="SAM" id="SignalP"/>
    </source>
</evidence>
<gene>
    <name evidence="9" type="ORF">TSPI_08400</name>
</gene>
<comment type="pathway">
    <text evidence="1">Protein modification; peptidyl-diphthamide biosynthesis.</text>
</comment>
<evidence type="ECO:0000313" key="9">
    <source>
        <dbReference type="EMBL" id="KAL1245657.1"/>
    </source>
</evidence>
<accession>A0ABR3KYH0</accession>
<evidence type="ECO:0000256" key="2">
    <source>
        <dbReference type="ARBA" id="ARBA00022574"/>
    </source>
</evidence>
<dbReference type="Gene3D" id="1.10.150.50">
    <property type="entry name" value="Transcription Factor, Ets-1"/>
    <property type="match status" value="1"/>
</dbReference>
<keyword evidence="9" id="KW-0489">Methyltransferase</keyword>
<evidence type="ECO:0000256" key="3">
    <source>
        <dbReference type="ARBA" id="ARBA00022737"/>
    </source>
</evidence>
<dbReference type="PANTHER" id="PTHR46042:SF1">
    <property type="entry name" value="DIPHTHINE METHYLTRANSFERASE"/>
    <property type="match status" value="1"/>
</dbReference>
<sequence length="561" mass="63823">MTSYLIFHALIFHLFSIILLKCQSKMNREEKIWMNFFDNAGIEHSVSREYSRIFIENRMKPTNLRDLTKDLLTDMGIHAVGDILSILNAAKKVSLVDDDKLRNKTIKLNSSNVEAMKRQKVTLSSGKEKAKQKERIITNSAPKGNSIVTKTTKLPQTQVSRKRTGSVFDRIEMKNSSNNFPKRIVLEKNNNSSQYNLQQMVSEDGKRMSKAIRRTPKSKLVNTVKKSSVFDRLGDLIAQLVLDFQVDCVEFCTSIHESFRNFACALYELNDLGDKNGGVVIGKYDFQENQLVEIDRCTGPGVYQLIWVGEDRILTANSDGSLRLAAQTHTDVWHWFSSVPLSNCTILSVLSRNETNFVASDAGGYVHIVSLDEADFQLENLVWSLAKDPNSYHILYTGGEDGLLKLWDCRIQLLEAELMNSFHRAGVVCIRPNQQRSHILATSGYDDLLALWDIRNMQQCIDFIDLNSAAWTIRWDNENDQMRLLCACLSEGVVEISVENESTLKLTRKDQRFGASLVYGCDWLCAKDNTYCLRWPSVRESTLEFSLSDFEEQKVNDLAGT</sequence>
<dbReference type="EC" id="3.1.1.97" evidence="6"/>
<dbReference type="PANTHER" id="PTHR46042">
    <property type="entry name" value="DIPHTHINE METHYLTRANSFERASE"/>
    <property type="match status" value="1"/>
</dbReference>
<keyword evidence="8" id="KW-0732">Signal</keyword>
<feature type="chain" id="PRO_5047129037" description="methylated diphthine methylhydrolase" evidence="8">
    <location>
        <begin position="25"/>
        <end position="561"/>
    </location>
</feature>
<dbReference type="InterPro" id="IPR052415">
    <property type="entry name" value="Diphthine_MTase"/>
</dbReference>
<dbReference type="PROSITE" id="PS00678">
    <property type="entry name" value="WD_REPEATS_1"/>
    <property type="match status" value="1"/>
</dbReference>
<dbReference type="Pfam" id="PF18017">
    <property type="entry name" value="SAM_4"/>
    <property type="match status" value="1"/>
</dbReference>
<protein>
    <recommendedName>
        <fullName evidence="6">methylated diphthine methylhydrolase</fullName>
        <ecNumber evidence="6">3.1.1.97</ecNumber>
    </recommendedName>
</protein>
<keyword evidence="4" id="KW-0378">Hydrolase</keyword>
<dbReference type="SMART" id="SM00320">
    <property type="entry name" value="WD40"/>
    <property type="match status" value="3"/>
</dbReference>
<keyword evidence="9" id="KW-0808">Transferase</keyword>
<comment type="caution">
    <text evidence="9">The sequence shown here is derived from an EMBL/GenBank/DDBJ whole genome shotgun (WGS) entry which is preliminary data.</text>
</comment>
<keyword evidence="10" id="KW-1185">Reference proteome</keyword>
<dbReference type="SUPFAM" id="SSF50978">
    <property type="entry name" value="WD40 repeat-like"/>
    <property type="match status" value="1"/>
</dbReference>
<dbReference type="InterPro" id="IPR036322">
    <property type="entry name" value="WD40_repeat_dom_sf"/>
</dbReference>
<evidence type="ECO:0000256" key="6">
    <source>
        <dbReference type="ARBA" id="ARBA00039131"/>
    </source>
</evidence>